<evidence type="ECO:0000256" key="2">
    <source>
        <dbReference type="SAM" id="Phobius"/>
    </source>
</evidence>
<feature type="region of interest" description="Disordered" evidence="1">
    <location>
        <begin position="228"/>
        <end position="263"/>
    </location>
</feature>
<evidence type="ECO:0000313" key="4">
    <source>
        <dbReference type="Proteomes" id="UP000030763"/>
    </source>
</evidence>
<feature type="transmembrane region" description="Helical" evidence="2">
    <location>
        <begin position="64"/>
        <end position="89"/>
    </location>
</feature>
<dbReference type="OMA" id="GANTERF"/>
<proteinExistence type="predicted"/>
<dbReference type="VEuPathDB" id="ToxoDB:EMWEY_00005810"/>
<dbReference type="RefSeq" id="XP_013336871.1">
    <property type="nucleotide sequence ID" value="XM_013481417.1"/>
</dbReference>
<evidence type="ECO:0000256" key="1">
    <source>
        <dbReference type="SAM" id="MobiDB-lite"/>
    </source>
</evidence>
<feature type="compositionally biased region" description="Basic and acidic residues" evidence="1">
    <location>
        <begin position="1"/>
        <end position="17"/>
    </location>
</feature>
<feature type="region of interest" description="Disordered" evidence="1">
    <location>
        <begin position="1"/>
        <end position="20"/>
    </location>
</feature>
<keyword evidence="4" id="KW-1185">Reference proteome</keyword>
<dbReference type="EMBL" id="HG721552">
    <property type="protein sequence ID" value="CDJ60221.1"/>
    <property type="molecule type" value="Genomic_DNA"/>
</dbReference>
<feature type="compositionally biased region" description="Low complexity" evidence="1">
    <location>
        <begin position="331"/>
        <end position="341"/>
    </location>
</feature>
<reference evidence="3" key="2">
    <citation type="submission" date="2013-10" db="EMBL/GenBank/DDBJ databases">
        <authorList>
            <person name="Aslett M."/>
        </authorList>
    </citation>
    <scope>NUCLEOTIDE SEQUENCE [LARGE SCALE GENOMIC DNA]</scope>
    <source>
        <strain evidence="3">Weybridge</strain>
    </source>
</reference>
<keyword evidence="2" id="KW-0472">Membrane</keyword>
<reference evidence="3" key="1">
    <citation type="submission" date="2013-10" db="EMBL/GenBank/DDBJ databases">
        <title>Genomic analysis of the causative agents of coccidiosis in chickens.</title>
        <authorList>
            <person name="Reid A.J."/>
            <person name="Blake D."/>
            <person name="Billington K."/>
            <person name="Browne H."/>
            <person name="Dunn M."/>
            <person name="Hung S."/>
            <person name="Kawahara F."/>
            <person name="Miranda-Saavedra D."/>
            <person name="Mourier T."/>
            <person name="Nagra H."/>
            <person name="Otto T.D."/>
            <person name="Rawlings N."/>
            <person name="Sanchez A."/>
            <person name="Sanders M."/>
            <person name="Subramaniam C."/>
            <person name="Tay Y."/>
            <person name="Dear P."/>
            <person name="Doerig C."/>
            <person name="Gruber A."/>
            <person name="Parkinson J."/>
            <person name="Shirley M."/>
            <person name="Wan K.L."/>
            <person name="Berriman M."/>
            <person name="Tomley F."/>
            <person name="Pain A."/>
        </authorList>
    </citation>
    <scope>NUCLEOTIDE SEQUENCE [LARGE SCALE GENOMIC DNA]</scope>
    <source>
        <strain evidence="3">Weybridge</strain>
    </source>
</reference>
<sequence>MPRNRVGERHFSEEGELKQPLTPSVFPTSLVKQSASPFVGAPNYDRHRLRLGSKLRRNPHHKPLITVALVSIVSLVAIISCVALCYSHHNKAKTSGLAKRRLSDTADAKELSDILEQCVELEEELGLTGKTPTTNERGWYLSSIYDSAAAFERDRGVQPQAIQGDSLWHMHGLGTLSKHLSNPNDWRETASYAVNDNQEESRLRDSFGALVSDSDEQQIPYGVQSAPLPPGLPHSVLQQQTTSDAFHRPSDGTTNSPLGPLNPDSWLETNPWQIYSVGEPQMPHPEAGKFAPAHMNVSNSQTHIGGVSREDAFNSISGSLPADNSKEFHCSGGQSSGSVVGPGAQEYRGPEGTMASNPTFGHQVHSPGNMFFQAYPEGMQHLQYMTGAEDILQATAYPGTSAGSIYPSRTTGLPLEPLVVYGEGQGGLMHGNDGYLDVGLPTIQGESMREAGQSTQGVQVLWTPHMQPTCGRCGRAIVPASISSIQEMLTHPYVRLPVVNPNDIPRSFRTNIAFSALLFEGFSLNIYVPMRELFAKPSLNSAELESLLRLSEYLVNHALHRLRTPPTRPGAFHVSRRLAELFFMFDYVVCTIELLQEKMETSSWWELFVASFRTEYYFPASYHGKRDLEKKLPRLVKRLSAALAIYKTGVRPPPQDIISLKRDIFHLLERHSVFTHRLWNFWREDDYDFCHRICL</sequence>
<evidence type="ECO:0000313" key="3">
    <source>
        <dbReference type="EMBL" id="CDJ60221.1"/>
    </source>
</evidence>
<gene>
    <name evidence="3" type="ORF">EMWEY_00005810</name>
</gene>
<feature type="region of interest" description="Disordered" evidence="1">
    <location>
        <begin position="329"/>
        <end position="359"/>
    </location>
</feature>
<protein>
    <submittedName>
        <fullName evidence="3">Uncharacterized protein</fullName>
    </submittedName>
</protein>
<keyword evidence="2" id="KW-0812">Transmembrane</keyword>
<dbReference type="AlphaFoldDB" id="U6M870"/>
<accession>U6M870</accession>
<name>U6M870_EIMMA</name>
<keyword evidence="2" id="KW-1133">Transmembrane helix</keyword>
<dbReference type="Proteomes" id="UP000030763">
    <property type="component" value="Unassembled WGS sequence"/>
</dbReference>
<dbReference type="GeneID" id="25334567"/>
<dbReference type="OrthoDB" id="347924at2759"/>
<organism evidence="3 4">
    <name type="scientific">Eimeria maxima</name>
    <name type="common">Coccidian parasite</name>
    <dbReference type="NCBI Taxonomy" id="5804"/>
    <lineage>
        <taxon>Eukaryota</taxon>
        <taxon>Sar</taxon>
        <taxon>Alveolata</taxon>
        <taxon>Apicomplexa</taxon>
        <taxon>Conoidasida</taxon>
        <taxon>Coccidia</taxon>
        <taxon>Eucoccidiorida</taxon>
        <taxon>Eimeriorina</taxon>
        <taxon>Eimeriidae</taxon>
        <taxon>Eimeria</taxon>
    </lineage>
</organism>